<protein>
    <recommendedName>
        <fullName evidence="2">FHA domain-containing protein</fullName>
    </recommendedName>
</protein>
<dbReference type="PANTHER" id="PTHR23308">
    <property type="entry name" value="NUCLEAR INHIBITOR OF PROTEIN PHOSPHATASE-1"/>
    <property type="match status" value="1"/>
</dbReference>
<evidence type="ECO:0000313" key="3">
    <source>
        <dbReference type="EMBL" id="CAK7217064.1"/>
    </source>
</evidence>
<evidence type="ECO:0000256" key="1">
    <source>
        <dbReference type="SAM" id="MobiDB-lite"/>
    </source>
</evidence>
<dbReference type="PROSITE" id="PS50006">
    <property type="entry name" value="FHA_DOMAIN"/>
    <property type="match status" value="1"/>
</dbReference>
<dbReference type="SMART" id="SM00240">
    <property type="entry name" value="FHA"/>
    <property type="match status" value="1"/>
</dbReference>
<keyword evidence="4" id="KW-1185">Reference proteome</keyword>
<feature type="region of interest" description="Disordered" evidence="1">
    <location>
        <begin position="1"/>
        <end position="20"/>
    </location>
</feature>
<organism evidence="3 4">
    <name type="scientific">Sporothrix eucalyptigena</name>
    <dbReference type="NCBI Taxonomy" id="1812306"/>
    <lineage>
        <taxon>Eukaryota</taxon>
        <taxon>Fungi</taxon>
        <taxon>Dikarya</taxon>
        <taxon>Ascomycota</taxon>
        <taxon>Pezizomycotina</taxon>
        <taxon>Sordariomycetes</taxon>
        <taxon>Sordariomycetidae</taxon>
        <taxon>Ophiostomatales</taxon>
        <taxon>Ophiostomataceae</taxon>
        <taxon>Sporothrix</taxon>
    </lineage>
</organism>
<reference evidence="3 4" key="1">
    <citation type="submission" date="2024-01" db="EMBL/GenBank/DDBJ databases">
        <authorList>
            <person name="Allen C."/>
            <person name="Tagirdzhanova G."/>
        </authorList>
    </citation>
    <scope>NUCLEOTIDE SEQUENCE [LARGE SCALE GENOMIC DNA]</scope>
</reference>
<feature type="domain" description="FHA" evidence="2">
    <location>
        <begin position="79"/>
        <end position="142"/>
    </location>
</feature>
<name>A0ABP0BCS9_9PEZI</name>
<dbReference type="Gene3D" id="2.60.200.20">
    <property type="match status" value="1"/>
</dbReference>
<dbReference type="CDD" id="cd22676">
    <property type="entry name" value="FHA_SNIP1_DDL-like"/>
    <property type="match status" value="1"/>
</dbReference>
<dbReference type="EMBL" id="CAWUHD010000022">
    <property type="protein sequence ID" value="CAK7217064.1"/>
    <property type="molecule type" value="Genomic_DNA"/>
</dbReference>
<dbReference type="SUPFAM" id="SSF49879">
    <property type="entry name" value="SMAD/FHA domain"/>
    <property type="match status" value="1"/>
</dbReference>
<gene>
    <name evidence="3" type="ORF">SEUCBS140593_003078</name>
</gene>
<dbReference type="Proteomes" id="UP001642482">
    <property type="component" value="Unassembled WGS sequence"/>
</dbReference>
<comment type="caution">
    <text evidence="3">The sequence shown here is derived from an EMBL/GenBank/DDBJ whole genome shotgun (WGS) entry which is preliminary data.</text>
</comment>
<evidence type="ECO:0000259" key="2">
    <source>
        <dbReference type="PROSITE" id="PS50006"/>
    </source>
</evidence>
<accession>A0ABP0BCS9</accession>
<dbReference type="Pfam" id="PF00498">
    <property type="entry name" value="FHA"/>
    <property type="match status" value="1"/>
</dbReference>
<dbReference type="InterPro" id="IPR008984">
    <property type="entry name" value="SMAD_FHA_dom_sf"/>
</dbReference>
<dbReference type="InterPro" id="IPR050923">
    <property type="entry name" value="Cell_Proc_Reg/RNA_Proc"/>
</dbReference>
<sequence length="173" mass="19163">MAEGGEPPKPPKEQPNWGTTGALAAASNAVAQADGSSITLKYHEPPEARKPSPRDQWKLFVFKDGAIVDTIDLGVRSCWLAGRDEAVVDLLAAHPSISKQHAVLQFRYVEKRNEFGDRIGRVKPYLLDLASANGTKLNHEEVVTQRYVELQDKDMVQFGHSAREYVLMLAPRA</sequence>
<proteinExistence type="predicted"/>
<dbReference type="InterPro" id="IPR000253">
    <property type="entry name" value="FHA_dom"/>
</dbReference>
<evidence type="ECO:0000313" key="4">
    <source>
        <dbReference type="Proteomes" id="UP001642482"/>
    </source>
</evidence>